<evidence type="ECO:0000256" key="1">
    <source>
        <dbReference type="SAM" id="SignalP"/>
    </source>
</evidence>
<dbReference type="EMBL" id="QUSW01000011">
    <property type="protein sequence ID" value="RQP21417.1"/>
    <property type="molecule type" value="Genomic_DNA"/>
</dbReference>
<reference evidence="2 3" key="1">
    <citation type="submission" date="2018-08" db="EMBL/GenBank/DDBJ databases">
        <authorList>
            <person name="Khan S.A."/>
            <person name="Jeon C.O."/>
            <person name="Chun B.H."/>
            <person name="Jeong S.E."/>
        </authorList>
    </citation>
    <scope>NUCLEOTIDE SEQUENCE [LARGE SCALE GENOMIC DNA]</scope>
    <source>
        <strain evidence="2 3">S-16</strain>
    </source>
</reference>
<comment type="caution">
    <text evidence="2">The sequence shown here is derived from an EMBL/GenBank/DDBJ whole genome shotgun (WGS) entry which is preliminary data.</text>
</comment>
<evidence type="ECO:0000313" key="3">
    <source>
        <dbReference type="Proteomes" id="UP000267464"/>
    </source>
</evidence>
<proteinExistence type="predicted"/>
<gene>
    <name evidence="2" type="ORF">DZC73_28480</name>
</gene>
<feature type="chain" id="PRO_5018215226" evidence="1">
    <location>
        <begin position="18"/>
        <end position="189"/>
    </location>
</feature>
<name>A0A3N7HHA2_9BURK</name>
<keyword evidence="3" id="KW-1185">Reference proteome</keyword>
<dbReference type="RefSeq" id="WP_124543791.1">
    <property type="nucleotide sequence ID" value="NZ_QUSW01000011.1"/>
</dbReference>
<protein>
    <submittedName>
        <fullName evidence="2">Uncharacterized protein</fullName>
    </submittedName>
</protein>
<dbReference type="OrthoDB" id="9153725at2"/>
<dbReference type="AlphaFoldDB" id="A0A3N7HHA2"/>
<keyword evidence="1" id="KW-0732">Signal</keyword>
<evidence type="ECO:0000313" key="2">
    <source>
        <dbReference type="EMBL" id="RQP21417.1"/>
    </source>
</evidence>
<accession>A0A3N7HHA2</accession>
<organism evidence="2 3">
    <name type="scientific">Piscinibacter terrae</name>
    <dbReference type="NCBI Taxonomy" id="2496871"/>
    <lineage>
        <taxon>Bacteria</taxon>
        <taxon>Pseudomonadati</taxon>
        <taxon>Pseudomonadota</taxon>
        <taxon>Betaproteobacteria</taxon>
        <taxon>Burkholderiales</taxon>
        <taxon>Sphaerotilaceae</taxon>
        <taxon>Piscinibacter</taxon>
    </lineage>
</organism>
<sequence>MRRLLALIALVPMLAWAGPYENAIEVQFPDKIADFTYGERHEFPQRGLGVNLRYSMDGPVVGSIYIYNGGLGNIPSGVDAAVVRRHFAQVISEVKQMEALGKVRAVKFNRGSEAVTAYAGCGPQFIWQGYEMELDEANAMSSFTYLTAYRNNFIKLRISYPRGLDKGDQQVERFVRGLRQVLGGCERTV</sequence>
<reference evidence="2 3" key="2">
    <citation type="submission" date="2018-12" db="EMBL/GenBank/DDBJ databases">
        <title>Rhizobacter gummiphilus sp. nov., a rubber-degrading bacterium isolated from the soil of a botanical garden in Japan.</title>
        <authorList>
            <person name="Shunsuke S.S."/>
        </authorList>
    </citation>
    <scope>NUCLEOTIDE SEQUENCE [LARGE SCALE GENOMIC DNA]</scope>
    <source>
        <strain evidence="2 3">S-16</strain>
    </source>
</reference>
<dbReference type="Proteomes" id="UP000267464">
    <property type="component" value="Unassembled WGS sequence"/>
</dbReference>
<feature type="signal peptide" evidence="1">
    <location>
        <begin position="1"/>
        <end position="17"/>
    </location>
</feature>